<feature type="transmembrane region" description="Helical" evidence="6">
    <location>
        <begin position="30"/>
        <end position="51"/>
    </location>
</feature>
<evidence type="ECO:0000313" key="8">
    <source>
        <dbReference type="Proteomes" id="UP001165120"/>
    </source>
</evidence>
<evidence type="ECO:0000256" key="2">
    <source>
        <dbReference type="ARBA" id="ARBA00008432"/>
    </source>
</evidence>
<feature type="transmembrane region" description="Helical" evidence="6">
    <location>
        <begin position="101"/>
        <end position="119"/>
    </location>
</feature>
<protein>
    <submittedName>
        <fullName evidence="7">Unnamed protein product</fullName>
    </submittedName>
</protein>
<feature type="transmembrane region" description="Helical" evidence="6">
    <location>
        <begin position="154"/>
        <end position="177"/>
    </location>
</feature>
<accession>A0A9W6WDG8</accession>
<evidence type="ECO:0000256" key="1">
    <source>
        <dbReference type="ARBA" id="ARBA00004141"/>
    </source>
</evidence>
<dbReference type="Proteomes" id="UP001165120">
    <property type="component" value="Unassembled WGS sequence"/>
</dbReference>
<feature type="transmembrane region" description="Helical" evidence="6">
    <location>
        <begin position="125"/>
        <end position="142"/>
    </location>
</feature>
<evidence type="ECO:0000256" key="5">
    <source>
        <dbReference type="ARBA" id="ARBA00023136"/>
    </source>
</evidence>
<evidence type="ECO:0000256" key="3">
    <source>
        <dbReference type="ARBA" id="ARBA00022692"/>
    </source>
</evidence>
<keyword evidence="8" id="KW-1185">Reference proteome</keyword>
<gene>
    <name evidence="7" type="ORF">Cboi02_000638600</name>
</gene>
<proteinExistence type="inferred from homology"/>
<dbReference type="GO" id="GO:0015112">
    <property type="term" value="F:nitrate transmembrane transporter activity"/>
    <property type="evidence" value="ECO:0007669"/>
    <property type="project" value="InterPro"/>
</dbReference>
<name>A0A9W6WDG8_CANBO</name>
<sequence>MKISVLWKAPELNPKDLKAKSIPILNVFNIYGRCFNLSWLAFFVCFLSWFAFPPLMHGSISKDLKLTAVEIANNNIVGLCATLIARFFLGPIIDKVGPRIAMASILFIGAIPTAFVPLVNDVNGLHAIRFFIGILGGSFIPCQMWTTVFFDKNILGTANALAGGWGNAGGGVAFFVMPQIFNDLMGDGYSLSRSWKLSFTIGPFIILMFVAALVFFFGQDCPEGKWSQRKDILGLGVDNSLVTVVSVSNGAAVDEKTNQRQITLQLSNNGTEGNNLHATERLDQQR</sequence>
<evidence type="ECO:0000256" key="6">
    <source>
        <dbReference type="SAM" id="Phobius"/>
    </source>
</evidence>
<keyword evidence="5 6" id="KW-0472">Membrane</keyword>
<comment type="caution">
    <text evidence="7">The sequence shown here is derived from an EMBL/GenBank/DDBJ whole genome shotgun (WGS) entry which is preliminary data.</text>
</comment>
<keyword evidence="4 6" id="KW-1133">Transmembrane helix</keyword>
<keyword evidence="3 6" id="KW-0812">Transmembrane</keyword>
<reference evidence="7" key="1">
    <citation type="submission" date="2023-04" db="EMBL/GenBank/DDBJ databases">
        <title>Candida boidinii NBRC 10035.</title>
        <authorList>
            <person name="Ichikawa N."/>
            <person name="Sato H."/>
            <person name="Tonouchi N."/>
        </authorList>
    </citation>
    <scope>NUCLEOTIDE SEQUENCE</scope>
    <source>
        <strain evidence="7">NBRC 10035</strain>
    </source>
</reference>
<dbReference type="SUPFAM" id="SSF103473">
    <property type="entry name" value="MFS general substrate transporter"/>
    <property type="match status" value="1"/>
</dbReference>
<organism evidence="7 8">
    <name type="scientific">Candida boidinii</name>
    <name type="common">Yeast</name>
    <dbReference type="NCBI Taxonomy" id="5477"/>
    <lineage>
        <taxon>Eukaryota</taxon>
        <taxon>Fungi</taxon>
        <taxon>Dikarya</taxon>
        <taxon>Ascomycota</taxon>
        <taxon>Saccharomycotina</taxon>
        <taxon>Pichiomycetes</taxon>
        <taxon>Pichiales</taxon>
        <taxon>Pichiaceae</taxon>
        <taxon>Ogataea</taxon>
        <taxon>Ogataea/Candida clade</taxon>
    </lineage>
</organism>
<evidence type="ECO:0000313" key="7">
    <source>
        <dbReference type="EMBL" id="GME80367.1"/>
    </source>
</evidence>
<feature type="transmembrane region" description="Helical" evidence="6">
    <location>
        <begin position="71"/>
        <end position="89"/>
    </location>
</feature>
<dbReference type="Gene3D" id="1.20.1250.20">
    <property type="entry name" value="MFS general substrate transporter like domains"/>
    <property type="match status" value="1"/>
</dbReference>
<dbReference type="InterPro" id="IPR011701">
    <property type="entry name" value="MFS"/>
</dbReference>
<dbReference type="InterPro" id="IPR036259">
    <property type="entry name" value="MFS_trans_sf"/>
</dbReference>
<dbReference type="EMBL" id="BSXN01004005">
    <property type="protein sequence ID" value="GME80367.1"/>
    <property type="molecule type" value="Genomic_DNA"/>
</dbReference>
<feature type="transmembrane region" description="Helical" evidence="6">
    <location>
        <begin position="197"/>
        <end position="218"/>
    </location>
</feature>
<evidence type="ECO:0000256" key="4">
    <source>
        <dbReference type="ARBA" id="ARBA00022989"/>
    </source>
</evidence>
<dbReference type="InterPro" id="IPR044772">
    <property type="entry name" value="NO3_transporter"/>
</dbReference>
<dbReference type="Pfam" id="PF07690">
    <property type="entry name" value="MFS_1"/>
    <property type="match status" value="1"/>
</dbReference>
<comment type="subcellular location">
    <subcellularLocation>
        <location evidence="1">Membrane</location>
        <topology evidence="1">Multi-pass membrane protein</topology>
    </subcellularLocation>
</comment>
<comment type="similarity">
    <text evidence="2">Belongs to the major facilitator superfamily. Nitrate/nitrite porter (TC 2.A.1.8) family.</text>
</comment>
<dbReference type="GO" id="GO:0016020">
    <property type="term" value="C:membrane"/>
    <property type="evidence" value="ECO:0007669"/>
    <property type="project" value="UniProtKB-SubCell"/>
</dbReference>
<dbReference type="AlphaFoldDB" id="A0A9W6WDG8"/>
<dbReference type="PANTHER" id="PTHR23515">
    <property type="entry name" value="HIGH-AFFINITY NITRATE TRANSPORTER 2.3"/>
    <property type="match status" value="1"/>
</dbReference>